<evidence type="ECO:0000313" key="2">
    <source>
        <dbReference type="EMBL" id="MCB4800281.1"/>
    </source>
</evidence>
<evidence type="ECO:0000313" key="3">
    <source>
        <dbReference type="Proteomes" id="UP001139199"/>
    </source>
</evidence>
<proteinExistence type="predicted"/>
<feature type="transmembrane region" description="Helical" evidence="1">
    <location>
        <begin position="75"/>
        <end position="95"/>
    </location>
</feature>
<protein>
    <submittedName>
        <fullName evidence="2">Uncharacterized protein</fullName>
    </submittedName>
</protein>
<organism evidence="2 3">
    <name type="scientific">Neotamlana laminarinivorans</name>
    <dbReference type="NCBI Taxonomy" id="2883124"/>
    <lineage>
        <taxon>Bacteria</taxon>
        <taxon>Pseudomonadati</taxon>
        <taxon>Bacteroidota</taxon>
        <taxon>Flavobacteriia</taxon>
        <taxon>Flavobacteriales</taxon>
        <taxon>Flavobacteriaceae</taxon>
        <taxon>Neotamlana</taxon>
    </lineage>
</organism>
<dbReference type="Proteomes" id="UP001139199">
    <property type="component" value="Unassembled WGS sequence"/>
</dbReference>
<keyword evidence="3" id="KW-1185">Reference proteome</keyword>
<accession>A0A9X1I2Q4</accession>
<dbReference type="EMBL" id="JAJAPW010000013">
    <property type="protein sequence ID" value="MCB4800281.1"/>
    <property type="molecule type" value="Genomic_DNA"/>
</dbReference>
<comment type="caution">
    <text evidence="2">The sequence shown here is derived from an EMBL/GenBank/DDBJ whole genome shotgun (WGS) entry which is preliminary data.</text>
</comment>
<feature type="transmembrane region" description="Helical" evidence="1">
    <location>
        <begin position="41"/>
        <end position="63"/>
    </location>
</feature>
<gene>
    <name evidence="2" type="ORF">LG649_15625</name>
</gene>
<evidence type="ECO:0000256" key="1">
    <source>
        <dbReference type="SAM" id="Phobius"/>
    </source>
</evidence>
<reference evidence="2" key="1">
    <citation type="submission" date="2021-10" db="EMBL/GenBank/DDBJ databases">
        <title>Tamlana sargassums sp. nov., and Tamlana laminarinivorans sp. nov., two new bacteria isolated from the brown alga.</title>
        <authorList>
            <person name="Li J."/>
        </authorList>
    </citation>
    <scope>NUCLEOTIDE SEQUENCE</scope>
    <source>
        <strain evidence="2">PT2-4</strain>
    </source>
</reference>
<name>A0A9X1I2Q4_9FLAO</name>
<keyword evidence="1" id="KW-0472">Membrane</keyword>
<sequence>MNAPLKIVGQAIALGTVCFLGFSLSWEQIPGNKNICDAGQWLYGMAWFIFTTSCLALFINSLIFLKKRNWIKYRIIVIIICSLLILTSLNIRSILFQTSYGKIKLEIQNAENNYELIQIKLYENGKFYSTIYDMSCKLEYIGTYQLNENILILKFKNEKSEYLGTEYYIKNKKLICTKNCEDINELNLK</sequence>
<keyword evidence="1" id="KW-1133">Transmembrane helix</keyword>
<dbReference type="RefSeq" id="WP_226544756.1">
    <property type="nucleotide sequence ID" value="NZ_JAJAPW010000013.1"/>
</dbReference>
<keyword evidence="1" id="KW-0812">Transmembrane</keyword>
<dbReference type="AlphaFoldDB" id="A0A9X1I2Q4"/>